<keyword evidence="2" id="KW-0808">Transferase</keyword>
<accession>A0A1G4BTL9</accession>
<dbReference type="InterPro" id="IPR011009">
    <property type="entry name" value="Kinase-like_dom_sf"/>
</dbReference>
<dbReference type="GO" id="GO:0016740">
    <property type="term" value="F:transferase activity"/>
    <property type="evidence" value="ECO:0007669"/>
    <property type="project" value="UniProtKB-KW"/>
</dbReference>
<dbReference type="AlphaFoldDB" id="A0A1G4BTL9"/>
<dbReference type="PANTHER" id="PTHR21310">
    <property type="entry name" value="AMINOGLYCOSIDE PHOSPHOTRANSFERASE-RELATED-RELATED"/>
    <property type="match status" value="1"/>
</dbReference>
<reference evidence="2 3" key="1">
    <citation type="submission" date="2016-09" db="EMBL/GenBank/DDBJ databases">
        <authorList>
            <person name="Capua I."/>
            <person name="De Benedictis P."/>
            <person name="Joannis T."/>
            <person name="Lombin L.H."/>
            <person name="Cattoli G."/>
        </authorList>
    </citation>
    <scope>NUCLEOTIDE SEQUENCE [LARGE SCALE GENOMIC DNA]</scope>
    <source>
        <strain evidence="2 3">IMI 309357</strain>
    </source>
</reference>
<comment type="caution">
    <text evidence="2">The sequence shown here is derived from an EMBL/GenBank/DDBJ whole genome shotgun (WGS) entry which is preliminary data.</text>
</comment>
<dbReference type="PANTHER" id="PTHR21310:SF37">
    <property type="entry name" value="AMINOGLYCOSIDE PHOSPHOTRANSFERASE DOMAIN-CONTAINING PROTEIN"/>
    <property type="match status" value="1"/>
</dbReference>
<evidence type="ECO:0000313" key="3">
    <source>
        <dbReference type="Proteomes" id="UP000176998"/>
    </source>
</evidence>
<protein>
    <submittedName>
        <fullName evidence="2">Phosphotransferase</fullName>
    </submittedName>
</protein>
<evidence type="ECO:0000259" key="1">
    <source>
        <dbReference type="Pfam" id="PF01636"/>
    </source>
</evidence>
<gene>
    <name evidence="2" type="ORF">CORC01_00068</name>
</gene>
<organism evidence="2 3">
    <name type="scientific">Colletotrichum orchidophilum</name>
    <dbReference type="NCBI Taxonomy" id="1209926"/>
    <lineage>
        <taxon>Eukaryota</taxon>
        <taxon>Fungi</taxon>
        <taxon>Dikarya</taxon>
        <taxon>Ascomycota</taxon>
        <taxon>Pezizomycotina</taxon>
        <taxon>Sordariomycetes</taxon>
        <taxon>Hypocreomycetidae</taxon>
        <taxon>Glomerellales</taxon>
        <taxon>Glomerellaceae</taxon>
        <taxon>Colletotrichum</taxon>
    </lineage>
</organism>
<proteinExistence type="predicted"/>
<dbReference type="RefSeq" id="XP_022481731.1">
    <property type="nucleotide sequence ID" value="XM_022611726.1"/>
</dbReference>
<name>A0A1G4BTL9_9PEZI</name>
<feature type="domain" description="Aminoglycoside phosphotransferase" evidence="1">
    <location>
        <begin position="259"/>
        <end position="340"/>
    </location>
</feature>
<dbReference type="SUPFAM" id="SSF56112">
    <property type="entry name" value="Protein kinase-like (PK-like)"/>
    <property type="match status" value="1"/>
</dbReference>
<dbReference type="Pfam" id="PF01636">
    <property type="entry name" value="APH"/>
    <property type="match status" value="1"/>
</dbReference>
<dbReference type="InterPro" id="IPR051678">
    <property type="entry name" value="AGP_Transferase"/>
</dbReference>
<sequence length="495" mass="56748">METRQDPDNLAWDRSDALWEEATKKARRSSQCRKIESLVTEVLAKPATFVTPLVFGGFNILYPFHFEGTPTKILLRMPCPGQTIFPEEKMLAEVATAGFVASHTDITVPTILHHGTATGIGPYMIIEDLGTRKTLSQAMQAPCQTFEDTFVLNLDLSNSKLKRLYIPMARYLLQLAQPTFPRIGALAETRPGLFCVAGRPITLTMRNMVHLSNIPEAIFPPKGTTYGTSDEWLTVLAEMQLATLIFQHNDIVSSADDCRNKYVARQLFRRLAKEGRLSKFGFVEDDWSAISKETRARLTMPDATGSFRLWCDDFRPGNVLINDKHDILGAIDWEFAYIGPTQFLLDSPWWLLLDSPETWERGTDDWAVVYESRLMVWLSAMEEVEKDMEPGAFLLSAYMRDSWETGRFWLDYAVRKNLAFDAIYWKFLDRMFFGACCQDVPAEQMWKTRVHLLSAQEQSAMELLVHIKMEESKERVLVQWDGSEARKHFQSFLFD</sequence>
<dbReference type="EMBL" id="MJBS01000001">
    <property type="protein sequence ID" value="OHF04597.1"/>
    <property type="molecule type" value="Genomic_DNA"/>
</dbReference>
<dbReference type="OrthoDB" id="5412996at2759"/>
<dbReference type="GeneID" id="34553236"/>
<evidence type="ECO:0000313" key="2">
    <source>
        <dbReference type="EMBL" id="OHF04597.1"/>
    </source>
</evidence>
<dbReference type="InterPro" id="IPR002575">
    <property type="entry name" value="Aminoglycoside_PTrfase"/>
</dbReference>
<keyword evidence="3" id="KW-1185">Reference proteome</keyword>
<dbReference type="Proteomes" id="UP000176998">
    <property type="component" value="Unassembled WGS sequence"/>
</dbReference>